<feature type="domain" description="RRM" evidence="5">
    <location>
        <begin position="111"/>
        <end position="188"/>
    </location>
</feature>
<evidence type="ECO:0000256" key="2">
    <source>
        <dbReference type="ARBA" id="ARBA00022884"/>
    </source>
</evidence>
<evidence type="ECO:0000256" key="4">
    <source>
        <dbReference type="SAM" id="MobiDB-lite"/>
    </source>
</evidence>
<reference evidence="7" key="1">
    <citation type="submission" date="2016-11" db="UniProtKB">
        <authorList>
            <consortium name="WormBaseParasite"/>
        </authorList>
    </citation>
    <scope>IDENTIFICATION</scope>
</reference>
<keyword evidence="2 3" id="KW-0694">RNA-binding</keyword>
<evidence type="ECO:0000256" key="1">
    <source>
        <dbReference type="ARBA" id="ARBA00022737"/>
    </source>
</evidence>
<feature type="domain" description="RRM" evidence="5">
    <location>
        <begin position="344"/>
        <end position="414"/>
    </location>
</feature>
<dbReference type="Gene3D" id="3.30.70.330">
    <property type="match status" value="3"/>
</dbReference>
<evidence type="ECO:0000256" key="3">
    <source>
        <dbReference type="PROSITE-ProRule" id="PRU00176"/>
    </source>
</evidence>
<dbReference type="InterPro" id="IPR050666">
    <property type="entry name" value="ESRP"/>
</dbReference>
<dbReference type="InterPro" id="IPR035979">
    <property type="entry name" value="RBD_domain_sf"/>
</dbReference>
<keyword evidence="1" id="KW-0677">Repeat</keyword>
<keyword evidence="6" id="KW-1185">Reference proteome</keyword>
<sequence length="427" mass="46868">MAQSYVVRCRGLPWSCTEEDLRVFFGVAAESMVKVVLTKTKEGRASGEAYVQFSDEKGYGIAMSKDRETLGNRYVEVFPSTSAEMEQPRGYGGSRPPPGGGSSFVSPLGASVVRLRGLPYGCTKEEIIRFFDGLNIVPNGVVLPFEITGRGKGEAYVVFADAESGTRALERNKQNIQHRYIEVFPSNQNDMEWAIKTPNDMPSRYAGGYGGSGYGGYGEAPRGLMDDPYSSQSQARNAAWGYSDPQGTTYAHESWSPAANTGGYASYGAHSQPGWDYSSPPIWDRNGPAPAMGGYDSGYSREVGGPMRPRRGNGMSNAWGADARMTRSPYAMPSPAAPMMSSSLSIRMRGLPYQATVQDIIDFFNPIRPAKIDILKEKTGRPSGEAIVDFYSKAELDDALSFDRRNMANRYIELFPEGSQPRTQRRY</sequence>
<dbReference type="Pfam" id="PF00076">
    <property type="entry name" value="RRM_1"/>
    <property type="match status" value="3"/>
</dbReference>
<feature type="region of interest" description="Disordered" evidence="4">
    <location>
        <begin position="83"/>
        <end position="103"/>
    </location>
</feature>
<feature type="domain" description="RRM" evidence="5">
    <location>
        <begin position="5"/>
        <end position="82"/>
    </location>
</feature>
<name>A0A1I7ZW69_9BILA</name>
<dbReference type="SMART" id="SM00360">
    <property type="entry name" value="RRM"/>
    <property type="match status" value="3"/>
</dbReference>
<dbReference type="PROSITE" id="PS50102">
    <property type="entry name" value="RRM"/>
    <property type="match status" value="3"/>
</dbReference>
<dbReference type="WBParaSite" id="L893_g30376.t2">
    <property type="protein sequence ID" value="L893_g30376.t2"/>
    <property type="gene ID" value="L893_g30376"/>
</dbReference>
<evidence type="ECO:0000259" key="5">
    <source>
        <dbReference type="PROSITE" id="PS50102"/>
    </source>
</evidence>
<dbReference type="InterPro" id="IPR000504">
    <property type="entry name" value="RRM_dom"/>
</dbReference>
<evidence type="ECO:0000313" key="6">
    <source>
        <dbReference type="Proteomes" id="UP000095287"/>
    </source>
</evidence>
<accession>A0A1I7ZW69</accession>
<dbReference type="AlphaFoldDB" id="A0A1I7ZW69"/>
<dbReference type="InterPro" id="IPR012677">
    <property type="entry name" value="Nucleotide-bd_a/b_plait_sf"/>
</dbReference>
<dbReference type="PANTHER" id="PTHR13976">
    <property type="entry name" value="HETEROGENEOUS NUCLEAR RIBONUCLEOPROTEIN-RELATED"/>
    <property type="match status" value="1"/>
</dbReference>
<proteinExistence type="predicted"/>
<dbReference type="GO" id="GO:0003723">
    <property type="term" value="F:RNA binding"/>
    <property type="evidence" value="ECO:0007669"/>
    <property type="project" value="UniProtKB-UniRule"/>
</dbReference>
<evidence type="ECO:0000313" key="7">
    <source>
        <dbReference type="WBParaSite" id="L893_g30376.t2"/>
    </source>
</evidence>
<dbReference type="SUPFAM" id="SSF54928">
    <property type="entry name" value="RNA-binding domain, RBD"/>
    <property type="match status" value="3"/>
</dbReference>
<protein>
    <submittedName>
        <fullName evidence="7">RRM domain-containing protein</fullName>
    </submittedName>
</protein>
<dbReference type="Proteomes" id="UP000095287">
    <property type="component" value="Unplaced"/>
</dbReference>
<organism evidence="6 7">
    <name type="scientific">Steinernema glaseri</name>
    <dbReference type="NCBI Taxonomy" id="37863"/>
    <lineage>
        <taxon>Eukaryota</taxon>
        <taxon>Metazoa</taxon>
        <taxon>Ecdysozoa</taxon>
        <taxon>Nematoda</taxon>
        <taxon>Chromadorea</taxon>
        <taxon>Rhabditida</taxon>
        <taxon>Tylenchina</taxon>
        <taxon>Panagrolaimomorpha</taxon>
        <taxon>Strongyloidoidea</taxon>
        <taxon>Steinernematidae</taxon>
        <taxon>Steinernema</taxon>
    </lineage>
</organism>